<protein>
    <submittedName>
        <fullName evidence="1">Uncharacterized protein</fullName>
    </submittedName>
</protein>
<organism evidence="1 2">
    <name type="scientific">Diaminobutyricimonas aerilata</name>
    <dbReference type="NCBI Taxonomy" id="1162967"/>
    <lineage>
        <taxon>Bacteria</taxon>
        <taxon>Bacillati</taxon>
        <taxon>Actinomycetota</taxon>
        <taxon>Actinomycetes</taxon>
        <taxon>Micrococcales</taxon>
        <taxon>Microbacteriaceae</taxon>
        <taxon>Diaminobutyricimonas</taxon>
    </lineage>
</organism>
<sequence>MTTKPTDTRIAGAVVAVTRGTTLPVRPRD</sequence>
<evidence type="ECO:0000313" key="1">
    <source>
        <dbReference type="EMBL" id="PJJ73121.1"/>
    </source>
</evidence>
<keyword evidence="2" id="KW-1185">Reference proteome</keyword>
<dbReference type="AlphaFoldDB" id="A0A2M9CMI2"/>
<gene>
    <name evidence="1" type="ORF">CLV46_2705</name>
</gene>
<proteinExistence type="predicted"/>
<comment type="caution">
    <text evidence="1">The sequence shown here is derived from an EMBL/GenBank/DDBJ whole genome shotgun (WGS) entry which is preliminary data.</text>
</comment>
<name>A0A2M9CMI2_9MICO</name>
<dbReference type="EMBL" id="PGFF01000001">
    <property type="protein sequence ID" value="PJJ73121.1"/>
    <property type="molecule type" value="Genomic_DNA"/>
</dbReference>
<evidence type="ECO:0000313" key="2">
    <source>
        <dbReference type="Proteomes" id="UP000228758"/>
    </source>
</evidence>
<dbReference type="Proteomes" id="UP000228758">
    <property type="component" value="Unassembled WGS sequence"/>
</dbReference>
<accession>A0A2M9CMI2</accession>
<reference evidence="1 2" key="1">
    <citation type="submission" date="2017-11" db="EMBL/GenBank/DDBJ databases">
        <title>Genomic Encyclopedia of Archaeal and Bacterial Type Strains, Phase II (KMG-II): From Individual Species to Whole Genera.</title>
        <authorList>
            <person name="Goeker M."/>
        </authorList>
    </citation>
    <scope>NUCLEOTIDE SEQUENCE [LARGE SCALE GENOMIC DNA]</scope>
    <source>
        <strain evidence="1 2">DSM 27393</strain>
    </source>
</reference>